<evidence type="ECO:0000256" key="3">
    <source>
        <dbReference type="ARBA" id="ARBA00022692"/>
    </source>
</evidence>
<keyword evidence="2" id="KW-1003">Cell membrane</keyword>
<evidence type="ECO:0000256" key="4">
    <source>
        <dbReference type="ARBA" id="ARBA00022989"/>
    </source>
</evidence>
<feature type="transmembrane region" description="Helical" evidence="6">
    <location>
        <begin position="293"/>
        <end position="310"/>
    </location>
</feature>
<feature type="transmembrane region" description="Helical" evidence="6">
    <location>
        <begin position="265"/>
        <end position="286"/>
    </location>
</feature>
<feature type="domain" description="Helix-turn-helix" evidence="8">
    <location>
        <begin position="6"/>
        <end position="51"/>
    </location>
</feature>
<feature type="transmembrane region" description="Helical" evidence="6">
    <location>
        <begin position="347"/>
        <end position="369"/>
    </location>
</feature>
<dbReference type="EMBL" id="LCHN01000001">
    <property type="protein sequence ID" value="KKT36396.1"/>
    <property type="molecule type" value="Genomic_DNA"/>
</dbReference>
<dbReference type="Proteomes" id="UP000034069">
    <property type="component" value="Unassembled WGS sequence"/>
</dbReference>
<feature type="transmembrane region" description="Helical" evidence="6">
    <location>
        <begin position="226"/>
        <end position="245"/>
    </location>
</feature>
<feature type="transmembrane region" description="Helical" evidence="6">
    <location>
        <begin position="316"/>
        <end position="335"/>
    </location>
</feature>
<dbReference type="InterPro" id="IPR033479">
    <property type="entry name" value="dCache_1"/>
</dbReference>
<dbReference type="InterPro" id="IPR029151">
    <property type="entry name" value="Sensor-like_sf"/>
</dbReference>
<dbReference type="Gene3D" id="3.30.450.20">
    <property type="entry name" value="PAS domain"/>
    <property type="match status" value="1"/>
</dbReference>
<protein>
    <submittedName>
        <fullName evidence="9">Invertase protein</fullName>
    </submittedName>
</protein>
<proteinExistence type="predicted"/>
<keyword evidence="5 6" id="KW-0472">Membrane</keyword>
<dbReference type="GO" id="GO:0003677">
    <property type="term" value="F:DNA binding"/>
    <property type="evidence" value="ECO:0007669"/>
    <property type="project" value="InterPro"/>
</dbReference>
<evidence type="ECO:0000256" key="1">
    <source>
        <dbReference type="ARBA" id="ARBA00004651"/>
    </source>
</evidence>
<evidence type="ECO:0000313" key="10">
    <source>
        <dbReference type="Proteomes" id="UP000034069"/>
    </source>
</evidence>
<dbReference type="InterPro" id="IPR041657">
    <property type="entry name" value="HTH_17"/>
</dbReference>
<dbReference type="SUPFAM" id="SSF46955">
    <property type="entry name" value="Putative DNA-binding domain"/>
    <property type="match status" value="1"/>
</dbReference>
<keyword evidence="4 6" id="KW-1133">Transmembrane helix</keyword>
<dbReference type="CDD" id="cd12914">
    <property type="entry name" value="PDC1_DGC_like"/>
    <property type="match status" value="1"/>
</dbReference>
<organism evidence="9 10">
    <name type="scientific">Candidatus Collierbacteria bacterium GW2011_GWA1_44_12</name>
    <dbReference type="NCBI Taxonomy" id="1618376"/>
    <lineage>
        <taxon>Bacteria</taxon>
        <taxon>Candidatus Collieribacteriota</taxon>
    </lineage>
</organism>
<feature type="transmembrane region" description="Helical" evidence="6">
    <location>
        <begin position="618"/>
        <end position="639"/>
    </location>
</feature>
<evidence type="ECO:0000313" key="9">
    <source>
        <dbReference type="EMBL" id="KKT36396.1"/>
    </source>
</evidence>
<feature type="transmembrane region" description="Helical" evidence="6">
    <location>
        <begin position="177"/>
        <end position="194"/>
    </location>
</feature>
<dbReference type="AlphaFoldDB" id="A0A0G1GN41"/>
<gene>
    <name evidence="9" type="ORF">UW23_C0001G0006</name>
</gene>
<evidence type="ECO:0000259" key="8">
    <source>
        <dbReference type="Pfam" id="PF12728"/>
    </source>
</evidence>
<dbReference type="SUPFAM" id="SSF103190">
    <property type="entry name" value="Sensory domain-like"/>
    <property type="match status" value="1"/>
</dbReference>
<name>A0A0G1GN41_9BACT</name>
<feature type="transmembrane region" description="Helical" evidence="6">
    <location>
        <begin position="200"/>
        <end position="219"/>
    </location>
</feature>
<dbReference type="GO" id="GO:0005886">
    <property type="term" value="C:plasma membrane"/>
    <property type="evidence" value="ECO:0007669"/>
    <property type="project" value="UniProtKB-SubCell"/>
</dbReference>
<comment type="subcellular location">
    <subcellularLocation>
        <location evidence="1">Cell membrane</location>
        <topology evidence="1">Multi-pass membrane protein</topology>
    </subcellularLocation>
</comment>
<dbReference type="InterPro" id="IPR009061">
    <property type="entry name" value="DNA-bd_dom_put_sf"/>
</dbReference>
<evidence type="ECO:0000259" key="7">
    <source>
        <dbReference type="Pfam" id="PF02743"/>
    </source>
</evidence>
<accession>A0A0G1GN41</accession>
<feature type="domain" description="Cache" evidence="7">
    <location>
        <begin position="391"/>
        <end position="556"/>
    </location>
</feature>
<feature type="transmembrane region" description="Helical" evidence="6">
    <location>
        <begin position="110"/>
        <end position="129"/>
    </location>
</feature>
<dbReference type="NCBIfam" id="TIGR01764">
    <property type="entry name" value="excise"/>
    <property type="match status" value="1"/>
</dbReference>
<dbReference type="InterPro" id="IPR010093">
    <property type="entry name" value="SinI_DNA-bd"/>
</dbReference>
<dbReference type="Pfam" id="PF12728">
    <property type="entry name" value="HTH_17"/>
    <property type="match status" value="1"/>
</dbReference>
<evidence type="ECO:0000256" key="6">
    <source>
        <dbReference type="SAM" id="Phobius"/>
    </source>
</evidence>
<feature type="transmembrane region" description="Helical" evidence="6">
    <location>
        <begin position="144"/>
        <end position="165"/>
    </location>
</feature>
<keyword evidence="3 6" id="KW-0812">Transmembrane</keyword>
<comment type="caution">
    <text evidence="9">The sequence shown here is derived from an EMBL/GenBank/DDBJ whole genome shotgun (WGS) entry which is preliminary data.</text>
</comment>
<sequence>MKEKDYTVKEAAKFLGYSTNTVYGYLKSGEIKSVRVGKGKIRIPASELEKFEGVAEEGASEKEAVVSEVVKGPLVLPTPRPGRSLEALSGETPWHITKLWLEERVGLPRLFDWLVALASIVLGLSMFLYNRQLDVFVAGNLAEWFLPIRLTLIIAGIGLILANMIQEEFSMYSHLNNVFRVILVIVYFVLAYLQMRSGDLDGLLINGLFALTILLEAVFGVVSSAAYAFFIGGLMIGIVLAFRYYPETSGLSSISTAIYRVIDGYSVLLSGLALILLISLVWGYLVNKKLFKIILGLCGLLLVALSIHYATESYWARSFFILIAAMIGMLLPFWEEFKRRTDVDRTLVFRMFGAILMSFSLAIVLIGVVQSILMRNARVNLTEKVEYGKIIVDRAVENSLSALDGLSGNELFREALTKENEADLTSFSKALFKNYKDFENIAIVNLEGMVIAAYPLTSQTGVSLSRYGYFSDVVKGSANYFSNTPEAYPYGDEKTVVLGIPVRQADGVVIGGVFASYSMEVLGDRIQEIASEQTGQHFGLLDIDGRWLSNTNFDLVGTKVTETDVTYLSWLGGKNINMGYNGSGRYSVVVISSPKNVDWTVTLAQPVFSVLDISNSGLTTVMFLLFVIALVVASSYALVREEEELL</sequence>
<evidence type="ECO:0000256" key="5">
    <source>
        <dbReference type="ARBA" id="ARBA00023136"/>
    </source>
</evidence>
<dbReference type="Pfam" id="PF02743">
    <property type="entry name" value="dCache_1"/>
    <property type="match status" value="1"/>
</dbReference>
<reference evidence="9 10" key="1">
    <citation type="journal article" date="2015" name="Nature">
        <title>rRNA introns, odd ribosomes, and small enigmatic genomes across a large radiation of phyla.</title>
        <authorList>
            <person name="Brown C.T."/>
            <person name="Hug L.A."/>
            <person name="Thomas B.C."/>
            <person name="Sharon I."/>
            <person name="Castelle C.J."/>
            <person name="Singh A."/>
            <person name="Wilkins M.J."/>
            <person name="Williams K.H."/>
            <person name="Banfield J.F."/>
        </authorList>
    </citation>
    <scope>NUCLEOTIDE SEQUENCE [LARGE SCALE GENOMIC DNA]</scope>
</reference>
<evidence type="ECO:0000256" key="2">
    <source>
        <dbReference type="ARBA" id="ARBA00022475"/>
    </source>
</evidence>